<dbReference type="AlphaFoldDB" id="A0A6V8LFP9"/>
<name>A0A6V8LFP9_9ACTN</name>
<protein>
    <recommendedName>
        <fullName evidence="2">Response regulatory domain-containing protein</fullName>
    </recommendedName>
</protein>
<reference evidence="3 4" key="2">
    <citation type="submission" date="2020-03" db="EMBL/GenBank/DDBJ databases">
        <authorList>
            <person name="Ichikawa N."/>
            <person name="Kimura A."/>
            <person name="Kitahashi Y."/>
            <person name="Uohara A."/>
        </authorList>
    </citation>
    <scope>NUCLEOTIDE SEQUENCE [LARGE SCALE GENOMIC DNA]</scope>
    <source>
        <strain evidence="3 4">NBRC 108638</strain>
    </source>
</reference>
<dbReference type="Proteomes" id="UP000482960">
    <property type="component" value="Unassembled WGS sequence"/>
</dbReference>
<keyword evidence="4" id="KW-1185">Reference proteome</keyword>
<dbReference type="SUPFAM" id="SSF52172">
    <property type="entry name" value="CheY-like"/>
    <property type="match status" value="1"/>
</dbReference>
<dbReference type="EMBL" id="BLPG01000001">
    <property type="protein sequence ID" value="GFJ95134.1"/>
    <property type="molecule type" value="Genomic_DNA"/>
</dbReference>
<sequence>MARILVVEDDDRVRALLTRQLGVLGHEVYAVADVAAALDSAWAADLAIVHIGVPGGGWTRLPVPIVATSGGPRDAPVPPEATALLRKPYTLAELAEVIERVLVR</sequence>
<reference evidence="3 4" key="1">
    <citation type="submission" date="2020-03" db="EMBL/GenBank/DDBJ databases">
        <title>Whole genome shotgun sequence of Phytohabitans rumicis NBRC 108638.</title>
        <authorList>
            <person name="Komaki H."/>
            <person name="Tamura T."/>
        </authorList>
    </citation>
    <scope>NUCLEOTIDE SEQUENCE [LARGE SCALE GENOMIC DNA]</scope>
    <source>
        <strain evidence="3 4">NBRC 108638</strain>
    </source>
</reference>
<comment type="caution">
    <text evidence="1">Lacks conserved residue(s) required for the propagation of feature annotation.</text>
</comment>
<gene>
    <name evidence="3" type="ORF">Prum_087760</name>
</gene>
<dbReference type="GO" id="GO:0000160">
    <property type="term" value="P:phosphorelay signal transduction system"/>
    <property type="evidence" value="ECO:0007669"/>
    <property type="project" value="InterPro"/>
</dbReference>
<dbReference type="InterPro" id="IPR001789">
    <property type="entry name" value="Sig_transdc_resp-reg_receiver"/>
</dbReference>
<evidence type="ECO:0000259" key="2">
    <source>
        <dbReference type="PROSITE" id="PS50110"/>
    </source>
</evidence>
<accession>A0A6V8LFP9</accession>
<evidence type="ECO:0000256" key="1">
    <source>
        <dbReference type="PROSITE-ProRule" id="PRU00169"/>
    </source>
</evidence>
<comment type="caution">
    <text evidence="3">The sequence shown here is derived from an EMBL/GenBank/DDBJ whole genome shotgun (WGS) entry which is preliminary data.</text>
</comment>
<dbReference type="InterPro" id="IPR011006">
    <property type="entry name" value="CheY-like_superfamily"/>
</dbReference>
<dbReference type="RefSeq" id="WP_173082573.1">
    <property type="nucleotide sequence ID" value="NZ_BAABJB010000022.1"/>
</dbReference>
<evidence type="ECO:0000313" key="3">
    <source>
        <dbReference type="EMBL" id="GFJ95134.1"/>
    </source>
</evidence>
<evidence type="ECO:0000313" key="4">
    <source>
        <dbReference type="Proteomes" id="UP000482960"/>
    </source>
</evidence>
<proteinExistence type="predicted"/>
<organism evidence="3 4">
    <name type="scientific">Phytohabitans rumicis</name>
    <dbReference type="NCBI Taxonomy" id="1076125"/>
    <lineage>
        <taxon>Bacteria</taxon>
        <taxon>Bacillati</taxon>
        <taxon>Actinomycetota</taxon>
        <taxon>Actinomycetes</taxon>
        <taxon>Micromonosporales</taxon>
        <taxon>Micromonosporaceae</taxon>
    </lineage>
</organism>
<feature type="domain" description="Response regulatory" evidence="2">
    <location>
        <begin position="3"/>
        <end position="102"/>
    </location>
</feature>
<dbReference type="Gene3D" id="3.40.50.2300">
    <property type="match status" value="1"/>
</dbReference>
<dbReference type="PROSITE" id="PS50110">
    <property type="entry name" value="RESPONSE_REGULATORY"/>
    <property type="match status" value="1"/>
</dbReference>